<evidence type="ECO:0000313" key="2">
    <source>
        <dbReference type="EMBL" id="GAQ84372.1"/>
    </source>
</evidence>
<keyword evidence="3" id="KW-1185">Reference proteome</keyword>
<gene>
    <name evidence="2" type="ORF">KFL_001860190</name>
</gene>
<dbReference type="Pfam" id="PF11623">
    <property type="entry name" value="NdhS"/>
    <property type="match status" value="1"/>
</dbReference>
<feature type="region of interest" description="Disordered" evidence="1">
    <location>
        <begin position="230"/>
        <end position="283"/>
    </location>
</feature>
<name>A0A1Y1I337_KLENI</name>
<evidence type="ECO:0000313" key="3">
    <source>
        <dbReference type="Proteomes" id="UP000054558"/>
    </source>
</evidence>
<dbReference type="AlphaFoldDB" id="A0A1Y1I337"/>
<evidence type="ECO:0000256" key="1">
    <source>
        <dbReference type="SAM" id="MobiDB-lite"/>
    </source>
</evidence>
<feature type="compositionally biased region" description="Basic and acidic residues" evidence="1">
    <location>
        <begin position="244"/>
        <end position="283"/>
    </location>
</feature>
<organism evidence="2 3">
    <name type="scientific">Klebsormidium nitens</name>
    <name type="common">Green alga</name>
    <name type="synonym">Ulothrix nitens</name>
    <dbReference type="NCBI Taxonomy" id="105231"/>
    <lineage>
        <taxon>Eukaryota</taxon>
        <taxon>Viridiplantae</taxon>
        <taxon>Streptophyta</taxon>
        <taxon>Klebsormidiophyceae</taxon>
        <taxon>Klebsormidiales</taxon>
        <taxon>Klebsormidiaceae</taxon>
        <taxon>Klebsormidium</taxon>
    </lineage>
</organism>
<dbReference type="STRING" id="105231.A0A1Y1I337"/>
<dbReference type="InterPro" id="IPR021659">
    <property type="entry name" value="NdhS"/>
</dbReference>
<proteinExistence type="predicted"/>
<accession>A0A1Y1I337</accession>
<feature type="compositionally biased region" description="Low complexity" evidence="1">
    <location>
        <begin position="19"/>
        <end position="36"/>
    </location>
</feature>
<dbReference type="Gene3D" id="2.30.30.140">
    <property type="match status" value="1"/>
</dbReference>
<dbReference type="Proteomes" id="UP000054558">
    <property type="component" value="Unassembled WGS sequence"/>
</dbReference>
<reference evidence="2 3" key="1">
    <citation type="journal article" date="2014" name="Nat. Commun.">
        <title>Klebsormidium flaccidum genome reveals primary factors for plant terrestrial adaptation.</title>
        <authorList>
            <person name="Hori K."/>
            <person name="Maruyama F."/>
            <person name="Fujisawa T."/>
            <person name="Togashi T."/>
            <person name="Yamamoto N."/>
            <person name="Seo M."/>
            <person name="Sato S."/>
            <person name="Yamada T."/>
            <person name="Mori H."/>
            <person name="Tajima N."/>
            <person name="Moriyama T."/>
            <person name="Ikeuchi M."/>
            <person name="Watanabe M."/>
            <person name="Wada H."/>
            <person name="Kobayashi K."/>
            <person name="Saito M."/>
            <person name="Masuda T."/>
            <person name="Sasaki-Sekimoto Y."/>
            <person name="Mashiguchi K."/>
            <person name="Awai K."/>
            <person name="Shimojima M."/>
            <person name="Masuda S."/>
            <person name="Iwai M."/>
            <person name="Nobusawa T."/>
            <person name="Narise T."/>
            <person name="Kondo S."/>
            <person name="Saito H."/>
            <person name="Sato R."/>
            <person name="Murakawa M."/>
            <person name="Ihara Y."/>
            <person name="Oshima-Yamada Y."/>
            <person name="Ohtaka K."/>
            <person name="Satoh M."/>
            <person name="Sonobe K."/>
            <person name="Ishii M."/>
            <person name="Ohtani R."/>
            <person name="Kanamori-Sato M."/>
            <person name="Honoki R."/>
            <person name="Miyazaki D."/>
            <person name="Mochizuki H."/>
            <person name="Umetsu J."/>
            <person name="Higashi K."/>
            <person name="Shibata D."/>
            <person name="Kamiya Y."/>
            <person name="Sato N."/>
            <person name="Nakamura Y."/>
            <person name="Tabata S."/>
            <person name="Ida S."/>
            <person name="Kurokawa K."/>
            <person name="Ohta H."/>
        </authorList>
    </citation>
    <scope>NUCLEOTIDE SEQUENCE [LARGE SCALE GENOMIC DNA]</scope>
    <source>
        <strain evidence="2 3">NIES-2285</strain>
    </source>
</reference>
<dbReference type="PANTHER" id="PTHR35494">
    <property type="entry name" value="NAD(P)H-QUINONE OXIDOREDUCTASE SUBUNIT S, CHLOROPLASTIC"/>
    <property type="match status" value="1"/>
</dbReference>
<dbReference type="OMA" id="CAKFDLF"/>
<feature type="region of interest" description="Disordered" evidence="1">
    <location>
        <begin position="19"/>
        <end position="61"/>
    </location>
</feature>
<protein>
    <submittedName>
        <fullName evidence="2">Uncharacterized protein</fullName>
    </submittedName>
</protein>
<dbReference type="GO" id="GO:0009767">
    <property type="term" value="P:photosynthetic electron transport chain"/>
    <property type="evidence" value="ECO:0007669"/>
    <property type="project" value="InterPro"/>
</dbReference>
<dbReference type="OrthoDB" id="2015351at2759"/>
<feature type="compositionally biased region" description="Polar residues" evidence="1">
    <location>
        <begin position="232"/>
        <end position="242"/>
    </location>
</feature>
<dbReference type="PANTHER" id="PTHR35494:SF1">
    <property type="entry name" value="NAD(P)H-QUINONE OXIDOREDUCTASE SUBUNIT S, CHLOROPLASTIC"/>
    <property type="match status" value="1"/>
</dbReference>
<dbReference type="EMBL" id="DF237135">
    <property type="protein sequence ID" value="GAQ84372.1"/>
    <property type="molecule type" value="Genomic_DNA"/>
</dbReference>
<sequence>MAQAMSAALLKHSSQCAVGAFSGQSSPPSSSASSSFNGTPCLIRKAGSRTSAPVHQGTGRRRQVARAGGFDLWQVLGGRGLQTGEVGLKTEKGQAQLFKDGVKEKPKAAPKEKMDDLEDEVDGFNKELGGLVGGFPGGEQGLRTFIQKYPPPKKVRDYGEAFIGKPGLAKARSSRPPLLMPGMTVICKNPDSVYHMYSGIVQRVTDGRVGVIFEGGNWDKLVTFELRDLERTTSGPPGTNPKSKIVEKKEPPAPKVAAVKEETQKEATTSSEKEPAAAAASKE</sequence>